<protein>
    <submittedName>
        <fullName evidence="1">Uncharacterized protein</fullName>
    </submittedName>
</protein>
<evidence type="ECO:0000313" key="1">
    <source>
        <dbReference type="EMBL" id="KAK8211379.1"/>
    </source>
</evidence>
<proteinExistence type="predicted"/>
<accession>A0ACC3SEV9</accession>
<keyword evidence="2" id="KW-1185">Reference proteome</keyword>
<organism evidence="1 2">
    <name type="scientific">Zalaria obscura</name>
    <dbReference type="NCBI Taxonomy" id="2024903"/>
    <lineage>
        <taxon>Eukaryota</taxon>
        <taxon>Fungi</taxon>
        <taxon>Dikarya</taxon>
        <taxon>Ascomycota</taxon>
        <taxon>Pezizomycotina</taxon>
        <taxon>Dothideomycetes</taxon>
        <taxon>Dothideomycetidae</taxon>
        <taxon>Dothideales</taxon>
        <taxon>Zalariaceae</taxon>
        <taxon>Zalaria</taxon>
    </lineage>
</organism>
<comment type="caution">
    <text evidence="1">The sequence shown here is derived from an EMBL/GenBank/DDBJ whole genome shotgun (WGS) entry which is preliminary data.</text>
</comment>
<name>A0ACC3SEV9_9PEZI</name>
<evidence type="ECO:0000313" key="2">
    <source>
        <dbReference type="Proteomes" id="UP001320706"/>
    </source>
</evidence>
<sequence length="438" mass="50034">MTLSYRRYTKRAIKGLTCLGVAFLLLHCSRLLGFHARRYDTWTWTACLGLSPFEQSCTAPRITIAQETLIVVKTGGTEPQSRLRSQLATILSKVPRQNVVVFSDMEEQVGPYHVHDVYADISEEERAGYPEFALYDAQKAYQLQGQDARSIEGGWDLAKYMNLAMKRKIWTMQQEHGDGLTPWKKWFVFIDTDTFVDWDNLLELLKHLDAAERIYIGSPVWLPRLQFADGGSAGYWPMFNGEVPATVSFGTDTWCEPVVSLHHLGDDDMYRVWRWIEDWKARTNGKDLFYYVAPQIITALEDWDNTDESMKIYPTTKMSHDSFEHCETACDADKLCFQLGRKRLPEGNGSRRYISGWKLEKIHDWTTENICASAHWGQAKEATKPGTRTVDFYTDGSVRNERAGIGVWSTSIAASSELSKTVGRAEETNVHHTELEAI</sequence>
<dbReference type="EMBL" id="JAMKPW020000014">
    <property type="protein sequence ID" value="KAK8211379.1"/>
    <property type="molecule type" value="Genomic_DNA"/>
</dbReference>
<gene>
    <name evidence="1" type="ORF">M8818_003346</name>
</gene>
<reference evidence="1" key="1">
    <citation type="submission" date="2024-02" db="EMBL/GenBank/DDBJ databases">
        <title>Metagenome Assembled Genome of Zalaria obscura JY119.</title>
        <authorList>
            <person name="Vighnesh L."/>
            <person name="Jagadeeshwari U."/>
            <person name="Venkata Ramana C."/>
            <person name="Sasikala C."/>
        </authorList>
    </citation>
    <scope>NUCLEOTIDE SEQUENCE</scope>
    <source>
        <strain evidence="1">JY119</strain>
    </source>
</reference>
<dbReference type="Proteomes" id="UP001320706">
    <property type="component" value="Unassembled WGS sequence"/>
</dbReference>